<evidence type="ECO:0000256" key="3">
    <source>
        <dbReference type="ARBA" id="ARBA00023315"/>
    </source>
</evidence>
<dbReference type="InterPro" id="IPR016039">
    <property type="entry name" value="Thiolase-like"/>
</dbReference>
<proteinExistence type="inferred from homology"/>
<keyword evidence="5" id="KW-1185">Reference proteome</keyword>
<dbReference type="SUPFAM" id="SSF53901">
    <property type="entry name" value="Thiolase-like"/>
    <property type="match status" value="1"/>
</dbReference>
<name>A0A840AWA4_9SPHN</name>
<evidence type="ECO:0000256" key="1">
    <source>
        <dbReference type="ARBA" id="ARBA00010982"/>
    </source>
</evidence>
<dbReference type="EC" id="2.3.1.9" evidence="4"/>
<keyword evidence="2 4" id="KW-0808">Transferase</keyword>
<organism evidence="4 5">
    <name type="scientific">Sphingorhabdus rigui</name>
    <dbReference type="NCBI Taxonomy" id="1282858"/>
    <lineage>
        <taxon>Bacteria</taxon>
        <taxon>Pseudomonadati</taxon>
        <taxon>Pseudomonadota</taxon>
        <taxon>Alphaproteobacteria</taxon>
        <taxon>Sphingomonadales</taxon>
        <taxon>Sphingomonadaceae</taxon>
        <taxon>Sphingorhabdus</taxon>
    </lineage>
</organism>
<reference evidence="4 5" key="1">
    <citation type="submission" date="2020-08" db="EMBL/GenBank/DDBJ databases">
        <title>Genomic Encyclopedia of Type Strains, Phase IV (KMG-IV): sequencing the most valuable type-strain genomes for metagenomic binning, comparative biology and taxonomic classification.</title>
        <authorList>
            <person name="Goeker M."/>
        </authorList>
    </citation>
    <scope>NUCLEOTIDE SEQUENCE [LARGE SCALE GENOMIC DNA]</scope>
    <source>
        <strain evidence="4 5">DSM 29050</strain>
    </source>
</reference>
<comment type="similarity">
    <text evidence="1">Belongs to the thiolase-like superfamily. Thiolase family.</text>
</comment>
<comment type="caution">
    <text evidence="4">The sequence shown here is derived from an EMBL/GenBank/DDBJ whole genome shotgun (WGS) entry which is preliminary data.</text>
</comment>
<keyword evidence="3 4" id="KW-0012">Acyltransferase</keyword>
<evidence type="ECO:0000313" key="4">
    <source>
        <dbReference type="EMBL" id="MBB3941871.1"/>
    </source>
</evidence>
<dbReference type="EMBL" id="JACIEA010000001">
    <property type="protein sequence ID" value="MBB3941871.1"/>
    <property type="molecule type" value="Genomic_DNA"/>
</dbReference>
<evidence type="ECO:0000256" key="2">
    <source>
        <dbReference type="ARBA" id="ARBA00022679"/>
    </source>
</evidence>
<protein>
    <submittedName>
        <fullName evidence="4">Acetyl-CoA C-acetyltransferase</fullName>
        <ecNumber evidence="4">2.3.1.9</ecNumber>
    </submittedName>
</protein>
<gene>
    <name evidence="4" type="ORF">GGR91_000093</name>
</gene>
<sequence>MMSNFDASAPVIIGVGEASRKTVAGEWPSPRELAGAAIKVALTDTGQSLSVAAAIDTIAAIRTFEDSGVSLGTGSPDNAPEAFGAAGGISAARLIYADVGGQSPQAMLNELAGDIRRGTCELAVLVAAEATGTAKRARKAGVTLDWRLPSDIAFDNRLSSFPILSRTEIRHGIISMPLAYSLIENARRMELGLNADAYAQEMAALWSAFSAKAEGRTHAQFPGFRAPEAMLSDDNANYPLTDIYRRWHVAQDAVDLGGAIILTSAGKARDLGVPQDKWVWLAGAAEAAEPPLAERGVIHRSAALDFAIPAALGQAGIQASDLGPVDIYSCFPCAVFAAVDTMNDAARALGDYTLTGGLSFFGGPGNGYSMYNIAAMVDALRQDGSKPALVTANGGVMSKQAVGIYTASQPDIAWSGEAAKGYVPKQIALDDAPHGKGRVLSFVRSAGKDGFGPATLILEMENGARAMAVLDSTLDGDLGHRIVDVTSGEKRHMATIL</sequence>
<evidence type="ECO:0000313" key="5">
    <source>
        <dbReference type="Proteomes" id="UP000581447"/>
    </source>
</evidence>
<dbReference type="AlphaFoldDB" id="A0A840AWA4"/>
<dbReference type="GO" id="GO:0003985">
    <property type="term" value="F:acetyl-CoA C-acetyltransferase activity"/>
    <property type="evidence" value="ECO:0007669"/>
    <property type="project" value="UniProtKB-EC"/>
</dbReference>
<dbReference type="Gene3D" id="3.40.47.10">
    <property type="match status" value="1"/>
</dbReference>
<dbReference type="Proteomes" id="UP000581447">
    <property type="component" value="Unassembled WGS sequence"/>
</dbReference>
<dbReference type="PANTHER" id="PTHR18919:SF139">
    <property type="entry name" value="THIOLASE-LIKE PROTEIN TYPE 1 ADDITIONAL C-TERMINAL DOMAIN-CONTAINING PROTEIN"/>
    <property type="match status" value="1"/>
</dbReference>
<dbReference type="RefSeq" id="WP_183939028.1">
    <property type="nucleotide sequence ID" value="NZ_BAABBG010000001.1"/>
</dbReference>
<dbReference type="PANTHER" id="PTHR18919">
    <property type="entry name" value="ACETYL-COA C-ACYLTRANSFERASE"/>
    <property type="match status" value="1"/>
</dbReference>
<accession>A0A840AWA4</accession>